<dbReference type="Proteomes" id="UP000782241">
    <property type="component" value="Unassembled WGS sequence"/>
</dbReference>
<name>A0A9P7KUA5_9HYPO</name>
<gene>
    <name evidence="1" type="ORF">KAF25_005427</name>
</gene>
<evidence type="ECO:0000313" key="1">
    <source>
        <dbReference type="EMBL" id="KAG5661305.1"/>
    </source>
</evidence>
<organism evidence="1 2">
    <name type="scientific">Fusarium avenaceum</name>
    <dbReference type="NCBI Taxonomy" id="40199"/>
    <lineage>
        <taxon>Eukaryota</taxon>
        <taxon>Fungi</taxon>
        <taxon>Dikarya</taxon>
        <taxon>Ascomycota</taxon>
        <taxon>Pezizomycotina</taxon>
        <taxon>Sordariomycetes</taxon>
        <taxon>Hypocreomycetidae</taxon>
        <taxon>Hypocreales</taxon>
        <taxon>Nectriaceae</taxon>
        <taxon>Fusarium</taxon>
        <taxon>Fusarium tricinctum species complex</taxon>
    </lineage>
</organism>
<dbReference type="AlphaFoldDB" id="A0A9P7KUA5"/>
<evidence type="ECO:0000313" key="2">
    <source>
        <dbReference type="Proteomes" id="UP000782241"/>
    </source>
</evidence>
<comment type="caution">
    <text evidence="1">The sequence shown here is derived from an EMBL/GenBank/DDBJ whole genome shotgun (WGS) entry which is preliminary data.</text>
</comment>
<feature type="non-terminal residue" evidence="1">
    <location>
        <position position="1"/>
    </location>
</feature>
<reference evidence="1" key="1">
    <citation type="submission" date="2021-04" db="EMBL/GenBank/DDBJ databases">
        <title>Draft genome of Fusarium avenaceum strain F156N33, isolated from an atmospheric sample in Virginia.</title>
        <authorList>
            <person name="Yang S."/>
            <person name="Vinatzer B.A."/>
            <person name="Coleman J."/>
        </authorList>
    </citation>
    <scope>NUCLEOTIDE SEQUENCE</scope>
    <source>
        <strain evidence="1">F156N33</strain>
    </source>
</reference>
<proteinExistence type="predicted"/>
<keyword evidence="2" id="KW-1185">Reference proteome</keyword>
<sequence length="508" mass="60038">SLIFHKTTRLAELFTATMDPNLELYRSLLHLPSWEVRERMGHLPQEELSRIKKIIGEEELAKEREGKARRREEDAKRREEFIAGRDLAEVTLTDPSRVMEDKELLYPLLGRTLSSHNEELMIKRITNDNANCGSTLVDYIHGFDDHSHTLCLDAWKLVYCDIYYVDGGSATLQEIYEARVQEEELQTPAARARELVRDDRLKKARRNAKWMIPALECLSADELVQPPPKHAENFRKLLEYVEDKERDSTIRSWNTIWWYENLENIWKQVSPAPPAWMQKILDSQHQWGFIYYLARDVDKKYLCHWNTIWGSLESMCSPMRVTRSTIHCQGSDNRTALKKLLTQNRPIFSPNENLTEDEDLRKHFKEYIEVNRSQTLEDEKRKKNTKLNKNRKESDDFLSPGLLRNTFIVVPGEFLSANIHHEGRDPPDPCYVWAYDADWDSSEETVFNGEKYQGRVRVAVGSVNSWFYGARWEGVRLYDMWLKAQQHPKKVWECYTKEFEEWDHESYI</sequence>
<accession>A0A9P7KUA5</accession>
<dbReference type="EMBL" id="JAGPUO010000007">
    <property type="protein sequence ID" value="KAG5661305.1"/>
    <property type="molecule type" value="Genomic_DNA"/>
</dbReference>
<protein>
    <submittedName>
        <fullName evidence="1">Uncharacterized protein</fullName>
    </submittedName>
</protein>